<protein>
    <recommendedName>
        <fullName evidence="4">DUF3945 domain-containing protein</fullName>
    </recommendedName>
</protein>
<comment type="caution">
    <text evidence="2">The sequence shown here is derived from an EMBL/GenBank/DDBJ whole genome shotgun (WGS) entry which is preliminary data.</text>
</comment>
<dbReference type="EMBL" id="LMAI01000004">
    <property type="protein sequence ID" value="KUJ56412.1"/>
    <property type="molecule type" value="Genomic_DNA"/>
</dbReference>
<proteinExistence type="predicted"/>
<dbReference type="AlphaFoldDB" id="A0A101CHN0"/>
<organism evidence="2 3">
    <name type="scientific">Chryseobacterium aquaticum subsp. greenlandense</name>
    <dbReference type="NCBI Taxonomy" id="345663"/>
    <lineage>
        <taxon>Bacteria</taxon>
        <taxon>Pseudomonadati</taxon>
        <taxon>Bacteroidota</taxon>
        <taxon>Flavobacteriia</taxon>
        <taxon>Flavobacteriales</taxon>
        <taxon>Weeksellaceae</taxon>
        <taxon>Chryseobacterium group</taxon>
        <taxon>Chryseobacterium</taxon>
    </lineage>
</organism>
<name>A0A101CHN0_9FLAO</name>
<feature type="region of interest" description="Disordered" evidence="1">
    <location>
        <begin position="340"/>
        <end position="393"/>
    </location>
</feature>
<evidence type="ECO:0000256" key="1">
    <source>
        <dbReference type="SAM" id="MobiDB-lite"/>
    </source>
</evidence>
<evidence type="ECO:0008006" key="4">
    <source>
        <dbReference type="Google" id="ProtNLM"/>
    </source>
</evidence>
<sequence>MENTSTLLTDELRKFGIMNQQDHFSEKLSKKEIDDFLKGGILIAENDKNRLTFKINDDKLDVNVYNKDLVNHKDLSTAELFEISSSNKNLYKVMADYGNITHIGSGHFNKNPDNEMTTFVEIENERGKTIFFGNKLEESLKDFKVGDKIQIVQTGVEKTVLKIDDADEKELAKFDNVFIINPFKEKNKQFQSRIFELDKKDITIKDVDTTKYELKNVNGHSISEKQLQQLRKGKELKLDDETTIQISPVSKNEAKLSASSKSLLILSLAVDGGLSFLIIKGIQKLARMQEENKLQKESTRYQIELQKLKAHLQSKSEQYPDNKNIITDLNIVSKEISASQSSLNENTNKEKEKSDINLQVNDPDMYEDANQKKEEEKRDAEEASRSTSHSRGR</sequence>
<dbReference type="RefSeq" id="WP_059136377.1">
    <property type="nucleotide sequence ID" value="NZ_LMAI01000004.1"/>
</dbReference>
<evidence type="ECO:0000313" key="3">
    <source>
        <dbReference type="Proteomes" id="UP000054388"/>
    </source>
</evidence>
<evidence type="ECO:0000313" key="2">
    <source>
        <dbReference type="EMBL" id="KUJ56412.1"/>
    </source>
</evidence>
<accession>A0A101CHN0</accession>
<dbReference type="Proteomes" id="UP000054388">
    <property type="component" value="Unassembled WGS sequence"/>
</dbReference>
<feature type="compositionally biased region" description="Basic and acidic residues" evidence="1">
    <location>
        <begin position="369"/>
        <end position="384"/>
    </location>
</feature>
<reference evidence="2 3" key="1">
    <citation type="submission" date="2015-10" db="EMBL/GenBank/DDBJ databases">
        <title>Genome sequence of Chryseobacterium greenlandense.</title>
        <authorList>
            <person name="Newman J."/>
            <person name="Fischer K."/>
            <person name="Miller J."/>
        </authorList>
    </citation>
    <scope>NUCLEOTIDE SEQUENCE [LARGE SCALE GENOMIC DNA]</scope>
    <source>
        <strain evidence="2 3">UMB34</strain>
    </source>
</reference>
<gene>
    <name evidence="2" type="ORF">AR686_07575</name>
</gene>